<name>A0A364N3M7_STELY</name>
<comment type="caution">
    <text evidence="2">The sequence shown here is derived from an EMBL/GenBank/DDBJ whole genome shotgun (WGS) entry which is preliminary data.</text>
</comment>
<reference evidence="3" key="1">
    <citation type="submission" date="2018-05" db="EMBL/GenBank/DDBJ databases">
        <title>Draft genome sequence of Stemphylium lycopersici strain CIDEFI 213.</title>
        <authorList>
            <person name="Medina R."/>
            <person name="Franco M.E.E."/>
            <person name="Lucentini C.G."/>
            <person name="Saparrat M.C.N."/>
            <person name="Balatti P.A."/>
        </authorList>
    </citation>
    <scope>NUCLEOTIDE SEQUENCE [LARGE SCALE GENOMIC DNA]</scope>
    <source>
        <strain evidence="3">CIDEFI 213</strain>
    </source>
</reference>
<keyword evidence="1" id="KW-0732">Signal</keyword>
<evidence type="ECO:0000313" key="2">
    <source>
        <dbReference type="EMBL" id="RAR11063.1"/>
    </source>
</evidence>
<evidence type="ECO:0000313" key="3">
    <source>
        <dbReference type="Proteomes" id="UP000249619"/>
    </source>
</evidence>
<dbReference type="EMBL" id="QGDH01000061">
    <property type="protein sequence ID" value="RAR11063.1"/>
    <property type="molecule type" value="Genomic_DNA"/>
</dbReference>
<dbReference type="AlphaFoldDB" id="A0A364N3M7"/>
<feature type="chain" id="PRO_5016652176" evidence="1">
    <location>
        <begin position="22"/>
        <end position="143"/>
    </location>
</feature>
<accession>A0A364N3M7</accession>
<keyword evidence="3" id="KW-1185">Reference proteome</keyword>
<evidence type="ECO:0000256" key="1">
    <source>
        <dbReference type="SAM" id="SignalP"/>
    </source>
</evidence>
<dbReference type="OrthoDB" id="3686782at2759"/>
<protein>
    <submittedName>
        <fullName evidence="2">Uncharacterized protein</fullName>
    </submittedName>
</protein>
<gene>
    <name evidence="2" type="ORF">DDE83_004821</name>
</gene>
<organism evidence="2 3">
    <name type="scientific">Stemphylium lycopersici</name>
    <name type="common">Tomato gray leaf spot disease fungus</name>
    <name type="synonym">Thyrospora lycopersici</name>
    <dbReference type="NCBI Taxonomy" id="183478"/>
    <lineage>
        <taxon>Eukaryota</taxon>
        <taxon>Fungi</taxon>
        <taxon>Dikarya</taxon>
        <taxon>Ascomycota</taxon>
        <taxon>Pezizomycotina</taxon>
        <taxon>Dothideomycetes</taxon>
        <taxon>Pleosporomycetidae</taxon>
        <taxon>Pleosporales</taxon>
        <taxon>Pleosporineae</taxon>
        <taxon>Pleosporaceae</taxon>
        <taxon>Stemphylium</taxon>
    </lineage>
</organism>
<proteinExistence type="predicted"/>
<dbReference type="Proteomes" id="UP000249619">
    <property type="component" value="Unassembled WGS sequence"/>
</dbReference>
<sequence length="143" mass="14055">MLFNFSYAALALAVMSVAVEGRGIGGGRGRGGFGGRAKQGAKKAGEHAGDAAGAAGTAAGFVPAGGNHAVHNCCVNDGGWTYNDRAKSLTKTVCDGYSSASMYNGACAEAAGSGSISGDAFYDACRALAPNDESVGAGYRGSC</sequence>
<feature type="signal peptide" evidence="1">
    <location>
        <begin position="1"/>
        <end position="21"/>
    </location>
</feature>